<name>A0A9P7FE99_9AGAM</name>
<dbReference type="OrthoDB" id="10559895at2759"/>
<sequence>MHQHFHISCPQAQQRPGCLKSMTRTRSAPPPAHPPPYHLQNLPTTLIHPATPSCNATCRQRSFNPGSTGRNAAAGAPGSDDSLICDEDYHGPPSPGANLHQQQQQRQAAVQLDNGEHGRGWSCC</sequence>
<protein>
    <submittedName>
        <fullName evidence="2">Uncharacterized protein</fullName>
    </submittedName>
</protein>
<dbReference type="Proteomes" id="UP000823399">
    <property type="component" value="Unassembled WGS sequence"/>
</dbReference>
<dbReference type="RefSeq" id="XP_041296190.1">
    <property type="nucleotide sequence ID" value="XM_041443936.1"/>
</dbReference>
<feature type="compositionally biased region" description="Low complexity" evidence="1">
    <location>
        <begin position="101"/>
        <end position="111"/>
    </location>
</feature>
<dbReference type="EMBL" id="JABBWM010000011">
    <property type="protein sequence ID" value="KAG2113896.1"/>
    <property type="molecule type" value="Genomic_DNA"/>
</dbReference>
<feature type="compositionally biased region" description="Basic and acidic residues" evidence="1">
    <location>
        <begin position="114"/>
        <end position="124"/>
    </location>
</feature>
<evidence type="ECO:0000313" key="3">
    <source>
        <dbReference type="Proteomes" id="UP000823399"/>
    </source>
</evidence>
<reference evidence="2" key="1">
    <citation type="journal article" date="2020" name="New Phytol.">
        <title>Comparative genomics reveals dynamic genome evolution in host specialist ectomycorrhizal fungi.</title>
        <authorList>
            <person name="Lofgren L.A."/>
            <person name="Nguyen N.H."/>
            <person name="Vilgalys R."/>
            <person name="Ruytinx J."/>
            <person name="Liao H.L."/>
            <person name="Branco S."/>
            <person name="Kuo A."/>
            <person name="LaButti K."/>
            <person name="Lipzen A."/>
            <person name="Andreopoulos W."/>
            <person name="Pangilinan J."/>
            <person name="Riley R."/>
            <person name="Hundley H."/>
            <person name="Na H."/>
            <person name="Barry K."/>
            <person name="Grigoriev I.V."/>
            <person name="Stajich J.E."/>
            <person name="Kennedy P.G."/>
        </authorList>
    </citation>
    <scope>NUCLEOTIDE SEQUENCE</scope>
    <source>
        <strain evidence="2">FC423</strain>
    </source>
</reference>
<evidence type="ECO:0000313" key="2">
    <source>
        <dbReference type="EMBL" id="KAG2113896.1"/>
    </source>
</evidence>
<evidence type="ECO:0000256" key="1">
    <source>
        <dbReference type="SAM" id="MobiDB-lite"/>
    </source>
</evidence>
<feature type="region of interest" description="Disordered" evidence="1">
    <location>
        <begin position="1"/>
        <end position="124"/>
    </location>
</feature>
<comment type="caution">
    <text evidence="2">The sequence shown here is derived from an EMBL/GenBank/DDBJ whole genome shotgun (WGS) entry which is preliminary data.</text>
</comment>
<proteinExistence type="predicted"/>
<keyword evidence="3" id="KW-1185">Reference proteome</keyword>
<accession>A0A9P7FE99</accession>
<feature type="compositionally biased region" description="Pro residues" evidence="1">
    <location>
        <begin position="28"/>
        <end position="37"/>
    </location>
</feature>
<dbReference type="GeneID" id="64706195"/>
<organism evidence="2 3">
    <name type="scientific">Suillus discolor</name>
    <dbReference type="NCBI Taxonomy" id="1912936"/>
    <lineage>
        <taxon>Eukaryota</taxon>
        <taxon>Fungi</taxon>
        <taxon>Dikarya</taxon>
        <taxon>Basidiomycota</taxon>
        <taxon>Agaricomycotina</taxon>
        <taxon>Agaricomycetes</taxon>
        <taxon>Agaricomycetidae</taxon>
        <taxon>Boletales</taxon>
        <taxon>Suillineae</taxon>
        <taxon>Suillaceae</taxon>
        <taxon>Suillus</taxon>
    </lineage>
</organism>
<dbReference type="AlphaFoldDB" id="A0A9P7FE99"/>
<gene>
    <name evidence="2" type="ORF">F5147DRAFT_834854</name>
</gene>
<feature type="compositionally biased region" description="Polar residues" evidence="1">
    <location>
        <begin position="52"/>
        <end position="70"/>
    </location>
</feature>